<proteinExistence type="predicted"/>
<organism evidence="2 3">
    <name type="scientific">[Clostridium] fimetarium</name>
    <dbReference type="NCBI Taxonomy" id="99656"/>
    <lineage>
        <taxon>Bacteria</taxon>
        <taxon>Bacillati</taxon>
        <taxon>Bacillota</taxon>
        <taxon>Clostridia</taxon>
        <taxon>Lachnospirales</taxon>
        <taxon>Lachnospiraceae</taxon>
    </lineage>
</organism>
<keyword evidence="1" id="KW-1133">Transmembrane helix</keyword>
<accession>A0A1I0QM55</accession>
<sequence length="237" mass="26192">MNAILISFKQVLKETAGDAMLFVVCFAPFLCGIVMKCGLPFIENLLTKYFGKPEIITPYYLLFDLMMAFLSAMLFCFVGAMVVLGEMDNNISRYLCVTPLGQRGYFISRFAIPCVLAMIVTGIVLTTFSLTPHSVFSTVIISVLASIIGMLIAFIIVALANNKVEGMAVSKLSGMLLFGAVAPFFVKGDIQYVFGLLPSFWLAKYVITGGTIYIGITFCNTVLWIWFLYGKYKKKIA</sequence>
<feature type="transmembrane region" description="Helical" evidence="1">
    <location>
        <begin position="62"/>
        <end position="85"/>
    </location>
</feature>
<dbReference type="AlphaFoldDB" id="A0A1I0QM55"/>
<feature type="transmembrane region" description="Helical" evidence="1">
    <location>
        <begin position="136"/>
        <end position="160"/>
    </location>
</feature>
<reference evidence="2 3" key="1">
    <citation type="submission" date="2016-10" db="EMBL/GenBank/DDBJ databases">
        <authorList>
            <person name="de Groot N.N."/>
        </authorList>
    </citation>
    <scope>NUCLEOTIDE SEQUENCE [LARGE SCALE GENOMIC DNA]</scope>
    <source>
        <strain evidence="2 3">DSM 9179</strain>
    </source>
</reference>
<dbReference type="EMBL" id="FOJI01000008">
    <property type="protein sequence ID" value="SEW28425.1"/>
    <property type="molecule type" value="Genomic_DNA"/>
</dbReference>
<feature type="transmembrane region" description="Helical" evidence="1">
    <location>
        <begin position="206"/>
        <end position="229"/>
    </location>
</feature>
<protein>
    <submittedName>
        <fullName evidence="2">Fluoroquinolone transport system permease protein</fullName>
    </submittedName>
</protein>
<feature type="transmembrane region" description="Helical" evidence="1">
    <location>
        <begin position="106"/>
        <end position="130"/>
    </location>
</feature>
<keyword evidence="1" id="KW-0812">Transmembrane</keyword>
<dbReference type="RefSeq" id="WP_092454172.1">
    <property type="nucleotide sequence ID" value="NZ_FOJI01000008.1"/>
</dbReference>
<dbReference type="STRING" id="99656.SAMN05421659_108150"/>
<keyword evidence="3" id="KW-1185">Reference proteome</keyword>
<dbReference type="Proteomes" id="UP000199701">
    <property type="component" value="Unassembled WGS sequence"/>
</dbReference>
<feature type="transmembrane region" description="Helical" evidence="1">
    <location>
        <begin position="21"/>
        <end position="42"/>
    </location>
</feature>
<name>A0A1I0QM55_9FIRM</name>
<evidence type="ECO:0000313" key="2">
    <source>
        <dbReference type="EMBL" id="SEW28425.1"/>
    </source>
</evidence>
<evidence type="ECO:0000313" key="3">
    <source>
        <dbReference type="Proteomes" id="UP000199701"/>
    </source>
</evidence>
<gene>
    <name evidence="2" type="ORF">SAMN05421659_108150</name>
</gene>
<evidence type="ECO:0000256" key="1">
    <source>
        <dbReference type="SAM" id="Phobius"/>
    </source>
</evidence>
<dbReference type="OrthoDB" id="1551065at2"/>
<keyword evidence="1" id="KW-0472">Membrane</keyword>
<feature type="transmembrane region" description="Helical" evidence="1">
    <location>
        <begin position="172"/>
        <end position="194"/>
    </location>
</feature>